<evidence type="ECO:0000256" key="1">
    <source>
        <dbReference type="ARBA" id="ARBA00004141"/>
    </source>
</evidence>
<evidence type="ECO:0000259" key="7">
    <source>
        <dbReference type="PROSITE" id="PS50850"/>
    </source>
</evidence>
<feature type="domain" description="Major facilitator superfamily (MFS) profile" evidence="7">
    <location>
        <begin position="41"/>
        <end position="465"/>
    </location>
</feature>
<feature type="transmembrane region" description="Helical" evidence="6">
    <location>
        <begin position="106"/>
        <end position="126"/>
    </location>
</feature>
<dbReference type="GO" id="GO:0016020">
    <property type="term" value="C:membrane"/>
    <property type="evidence" value="ECO:0007669"/>
    <property type="project" value="UniProtKB-SubCell"/>
</dbReference>
<dbReference type="OrthoDB" id="3642816at2759"/>
<name>A0A8H6RCF4_9PEZI</name>
<dbReference type="GO" id="GO:0022857">
    <property type="term" value="F:transmembrane transporter activity"/>
    <property type="evidence" value="ECO:0007669"/>
    <property type="project" value="InterPro"/>
</dbReference>
<dbReference type="PANTHER" id="PTHR43791">
    <property type="entry name" value="PERMEASE-RELATED"/>
    <property type="match status" value="1"/>
</dbReference>
<dbReference type="EMBL" id="JABCIY010000219">
    <property type="protein sequence ID" value="KAF7187897.1"/>
    <property type="molecule type" value="Genomic_DNA"/>
</dbReference>
<protein>
    <submittedName>
        <fullName evidence="8">Putative transporter C11D3.18C</fullName>
    </submittedName>
</protein>
<feature type="transmembrane region" description="Helical" evidence="6">
    <location>
        <begin position="406"/>
        <end position="424"/>
    </location>
</feature>
<evidence type="ECO:0000256" key="2">
    <source>
        <dbReference type="ARBA" id="ARBA00022448"/>
    </source>
</evidence>
<feature type="transmembrane region" description="Helical" evidence="6">
    <location>
        <begin position="436"/>
        <end position="462"/>
    </location>
</feature>
<reference evidence="8" key="1">
    <citation type="submission" date="2020-04" db="EMBL/GenBank/DDBJ databases">
        <title>Draft genome resource of the tomato pathogen Pseudocercospora fuligena.</title>
        <authorList>
            <person name="Zaccaron A."/>
        </authorList>
    </citation>
    <scope>NUCLEOTIDE SEQUENCE</scope>
    <source>
        <strain evidence="8">PF001</strain>
    </source>
</reference>
<feature type="transmembrane region" description="Helical" evidence="6">
    <location>
        <begin position="200"/>
        <end position="222"/>
    </location>
</feature>
<sequence length="497" mass="55395">TNMEKSEAAILESCEHAPSFQAHEDDPKTRRRLLRKIDLHVLLPLWILLFLSFLDRINLGNVAVLGIMDDLNLTGNAFNIALQVFFIPFVLLEVPSNIVLRKVRPSLWLCSLCFLWGIACLCQGFVKSNGSLITCRVLVGVFEAGFTPGSYYLMSMYYRRYELQRRVSIYWCAGVFSASFGGLLAYALAQMDGIGGLAGWRWVMIMEGLLTVVVVPLVYLALADWPEQAAFLTSSEKQHIHWRMAQDIPTTARMDRLDKQAWLRILKDWKLWLCGIMYIGIGVCIYATALFLPSILFSLGYSGIQANVRTIPIWLVAGVVTIIVGFASDWTMHRCGFMILSAMLALIGLVILFCQGNTPTPLAPNAGLAVGVRYMACFFIAAGTYAINPPLISWTSSSFAGHYKRAIGIAFSLAAGNSAGFISSNIFVRSEAPRYLVGYGVCIGAMTLQILATIMFAFGLTWENRRRDRGERDGRKLLPEREAHNLGDDEPSYRFTL</sequence>
<dbReference type="AlphaFoldDB" id="A0A8H6RCF4"/>
<comment type="caution">
    <text evidence="8">The sequence shown here is derived from an EMBL/GenBank/DDBJ whole genome shotgun (WGS) entry which is preliminary data.</text>
</comment>
<feature type="transmembrane region" description="Helical" evidence="6">
    <location>
        <begin position="37"/>
        <end position="54"/>
    </location>
</feature>
<keyword evidence="4 6" id="KW-1133">Transmembrane helix</keyword>
<evidence type="ECO:0000256" key="5">
    <source>
        <dbReference type="ARBA" id="ARBA00023136"/>
    </source>
</evidence>
<gene>
    <name evidence="8" type="ORF">HII31_10797</name>
</gene>
<keyword evidence="9" id="KW-1185">Reference proteome</keyword>
<keyword evidence="5 6" id="KW-0472">Membrane</keyword>
<proteinExistence type="predicted"/>
<dbReference type="InterPro" id="IPR011701">
    <property type="entry name" value="MFS"/>
</dbReference>
<feature type="transmembrane region" description="Helical" evidence="6">
    <location>
        <begin position="169"/>
        <end position="188"/>
    </location>
</feature>
<dbReference type="Gene3D" id="1.20.1250.20">
    <property type="entry name" value="MFS general substrate transporter like domains"/>
    <property type="match status" value="2"/>
</dbReference>
<feature type="transmembrane region" description="Helical" evidence="6">
    <location>
        <begin position="335"/>
        <end position="353"/>
    </location>
</feature>
<dbReference type="InterPro" id="IPR036259">
    <property type="entry name" value="MFS_trans_sf"/>
</dbReference>
<comment type="subcellular location">
    <subcellularLocation>
        <location evidence="1">Membrane</location>
        <topology evidence="1">Multi-pass membrane protein</topology>
    </subcellularLocation>
</comment>
<evidence type="ECO:0000256" key="4">
    <source>
        <dbReference type="ARBA" id="ARBA00022989"/>
    </source>
</evidence>
<feature type="transmembrane region" description="Helical" evidence="6">
    <location>
        <begin position="74"/>
        <end position="94"/>
    </location>
</feature>
<dbReference type="FunFam" id="1.20.1250.20:FF:000018">
    <property type="entry name" value="MFS transporter permease"/>
    <property type="match status" value="1"/>
</dbReference>
<dbReference type="Pfam" id="PF07690">
    <property type="entry name" value="MFS_1"/>
    <property type="match status" value="1"/>
</dbReference>
<dbReference type="Proteomes" id="UP000660729">
    <property type="component" value="Unassembled WGS sequence"/>
</dbReference>
<feature type="transmembrane region" description="Helical" evidence="6">
    <location>
        <begin position="373"/>
        <end position="394"/>
    </location>
</feature>
<evidence type="ECO:0000256" key="6">
    <source>
        <dbReference type="SAM" id="Phobius"/>
    </source>
</evidence>
<feature type="transmembrane region" description="Helical" evidence="6">
    <location>
        <begin position="311"/>
        <end position="328"/>
    </location>
</feature>
<evidence type="ECO:0000313" key="8">
    <source>
        <dbReference type="EMBL" id="KAF7187897.1"/>
    </source>
</evidence>
<organism evidence="8 9">
    <name type="scientific">Pseudocercospora fuligena</name>
    <dbReference type="NCBI Taxonomy" id="685502"/>
    <lineage>
        <taxon>Eukaryota</taxon>
        <taxon>Fungi</taxon>
        <taxon>Dikarya</taxon>
        <taxon>Ascomycota</taxon>
        <taxon>Pezizomycotina</taxon>
        <taxon>Dothideomycetes</taxon>
        <taxon>Dothideomycetidae</taxon>
        <taxon>Mycosphaerellales</taxon>
        <taxon>Mycosphaerellaceae</taxon>
        <taxon>Pseudocercospora</taxon>
    </lineage>
</organism>
<feature type="non-terminal residue" evidence="8">
    <location>
        <position position="497"/>
    </location>
</feature>
<keyword evidence="3 6" id="KW-0812">Transmembrane</keyword>
<dbReference type="PANTHER" id="PTHR43791:SF52">
    <property type="entry name" value="TRANSPORTER, PUTATIVE (AFU_ORTHOLOGUE AFUA_1G11820)-RELATED"/>
    <property type="match status" value="1"/>
</dbReference>
<feature type="transmembrane region" description="Helical" evidence="6">
    <location>
        <begin position="138"/>
        <end position="157"/>
    </location>
</feature>
<keyword evidence="2" id="KW-0813">Transport</keyword>
<evidence type="ECO:0000256" key="3">
    <source>
        <dbReference type="ARBA" id="ARBA00022692"/>
    </source>
</evidence>
<dbReference type="InterPro" id="IPR020846">
    <property type="entry name" value="MFS_dom"/>
</dbReference>
<dbReference type="PROSITE" id="PS50850">
    <property type="entry name" value="MFS"/>
    <property type="match status" value="1"/>
</dbReference>
<dbReference type="SUPFAM" id="SSF103473">
    <property type="entry name" value="MFS general substrate transporter"/>
    <property type="match status" value="1"/>
</dbReference>
<dbReference type="FunFam" id="1.20.1250.20:FF:000013">
    <property type="entry name" value="MFS general substrate transporter"/>
    <property type="match status" value="1"/>
</dbReference>
<accession>A0A8H6RCF4</accession>
<evidence type="ECO:0000313" key="9">
    <source>
        <dbReference type="Proteomes" id="UP000660729"/>
    </source>
</evidence>
<feature type="transmembrane region" description="Helical" evidence="6">
    <location>
        <begin position="271"/>
        <end position="299"/>
    </location>
</feature>